<dbReference type="GO" id="GO:0006508">
    <property type="term" value="P:proteolysis"/>
    <property type="evidence" value="ECO:0007669"/>
    <property type="project" value="UniProtKB-KW"/>
</dbReference>
<comment type="similarity">
    <text evidence="1">Belongs to the peptidase S28 family.</text>
</comment>
<name>A0A0M3INF9_ASCLU</name>
<reference evidence="8" key="1">
    <citation type="submission" date="2017-02" db="UniProtKB">
        <authorList>
            <consortium name="WormBaseParasite"/>
        </authorList>
    </citation>
    <scope>IDENTIFICATION</scope>
</reference>
<dbReference type="AlphaFoldDB" id="A0A0M3INF9"/>
<evidence type="ECO:0000256" key="5">
    <source>
        <dbReference type="ARBA" id="ARBA00022825"/>
    </source>
</evidence>
<dbReference type="Proteomes" id="UP000036681">
    <property type="component" value="Unplaced"/>
</dbReference>
<dbReference type="Pfam" id="PF05577">
    <property type="entry name" value="Peptidase_S28"/>
    <property type="match status" value="1"/>
</dbReference>
<keyword evidence="7" id="KW-1185">Reference proteome</keyword>
<dbReference type="GO" id="GO:0008239">
    <property type="term" value="F:dipeptidyl-peptidase activity"/>
    <property type="evidence" value="ECO:0007669"/>
    <property type="project" value="TreeGrafter"/>
</dbReference>
<dbReference type="Gene3D" id="3.40.50.1820">
    <property type="entry name" value="alpha/beta hydrolase"/>
    <property type="match status" value="1"/>
</dbReference>
<dbReference type="InterPro" id="IPR008758">
    <property type="entry name" value="Peptidase_S28"/>
</dbReference>
<dbReference type="PANTHER" id="PTHR11010">
    <property type="entry name" value="PROTEASE S28 PRO-X CARBOXYPEPTIDASE-RELATED"/>
    <property type="match status" value="1"/>
</dbReference>
<organism evidence="7 8">
    <name type="scientific">Ascaris lumbricoides</name>
    <name type="common">Giant roundworm</name>
    <dbReference type="NCBI Taxonomy" id="6252"/>
    <lineage>
        <taxon>Eukaryota</taxon>
        <taxon>Metazoa</taxon>
        <taxon>Ecdysozoa</taxon>
        <taxon>Nematoda</taxon>
        <taxon>Chromadorea</taxon>
        <taxon>Rhabditida</taxon>
        <taxon>Spirurina</taxon>
        <taxon>Ascaridomorpha</taxon>
        <taxon>Ascaridoidea</taxon>
        <taxon>Ascarididae</taxon>
        <taxon>Ascaris</taxon>
    </lineage>
</organism>
<keyword evidence="5" id="KW-0720">Serine protease</keyword>
<dbReference type="WBParaSite" id="ALUE_0002028701-mRNA-1">
    <property type="protein sequence ID" value="ALUE_0002028701-mRNA-1"/>
    <property type="gene ID" value="ALUE_0002028701"/>
</dbReference>
<dbReference type="FunFam" id="1.20.120.980:FF:000007">
    <property type="entry name" value="Predicted protein"/>
    <property type="match status" value="1"/>
</dbReference>
<dbReference type="PANTHER" id="PTHR11010:SF38">
    <property type="entry name" value="LYSOSOMAL PRO-X CARBOXYPEPTIDASE"/>
    <property type="match status" value="1"/>
</dbReference>
<accession>A0A0M3INF9</accession>
<keyword evidence="4" id="KW-0378">Hydrolase</keyword>
<keyword evidence="2" id="KW-0645">Protease</keyword>
<proteinExistence type="inferred from homology"/>
<keyword evidence="3" id="KW-0732">Signal</keyword>
<evidence type="ECO:0000313" key="7">
    <source>
        <dbReference type="Proteomes" id="UP000036681"/>
    </source>
</evidence>
<dbReference type="GO" id="GO:0070008">
    <property type="term" value="F:serine-type exopeptidase activity"/>
    <property type="evidence" value="ECO:0007669"/>
    <property type="project" value="InterPro"/>
</dbReference>
<evidence type="ECO:0000256" key="1">
    <source>
        <dbReference type="ARBA" id="ARBA00011079"/>
    </source>
</evidence>
<dbReference type="Gene3D" id="1.20.120.980">
    <property type="entry name" value="Serine carboxypeptidase S28, SKS domain"/>
    <property type="match status" value="1"/>
</dbReference>
<protein>
    <submittedName>
        <fullName evidence="8">Lysosomal Pro-X carboxypeptidase</fullName>
    </submittedName>
</protein>
<dbReference type="SUPFAM" id="SSF53474">
    <property type="entry name" value="alpha/beta-Hydrolases"/>
    <property type="match status" value="1"/>
</dbReference>
<evidence type="ECO:0000256" key="4">
    <source>
        <dbReference type="ARBA" id="ARBA00022801"/>
    </source>
</evidence>
<evidence type="ECO:0000256" key="3">
    <source>
        <dbReference type="ARBA" id="ARBA00022729"/>
    </source>
</evidence>
<evidence type="ECO:0000313" key="8">
    <source>
        <dbReference type="WBParaSite" id="ALUE_0002028701-mRNA-1"/>
    </source>
</evidence>
<keyword evidence="6" id="KW-0325">Glycoprotein</keyword>
<evidence type="ECO:0000256" key="2">
    <source>
        <dbReference type="ARBA" id="ARBA00022670"/>
    </source>
</evidence>
<evidence type="ECO:0000256" key="6">
    <source>
        <dbReference type="ARBA" id="ARBA00023180"/>
    </source>
</evidence>
<dbReference type="InterPro" id="IPR029058">
    <property type="entry name" value="AB_hydrolase_fold"/>
</dbReference>
<dbReference type="InterPro" id="IPR042269">
    <property type="entry name" value="Ser_carbopepase_S28_SKS"/>
</dbReference>
<sequence>MPTCHGHPNGSPSAPYAESLHTSGFTQSVFFSPIGLSEPNYKWTEEWFDNMPIDHFSFADNRTFHLRYLINTDYFIKYGPIFYYTEFGAAIVFAEHRYYGKTHPFGNESYASVSNLGYLSSEQALADYAHLIQYLRNERLKNAINSTVIAFGGSYGGMLAAWIRIKYPHLVEGAIAASAPVFWFPQTNVPEDIFDNIVKRSFVNSGCKADAIIAAWSAIEELANSEQGRTYLNSLFKLEEKSFLQKSEDVNFLKAFIRESFESMAMVNYPYPSEFLAPLPGWPVKVACGFFNSTEMKTREHHAESLYSMVNLYYNFTGEKKTLCVNPDVCSDSAYGALGDPLGWPWQACTEMVMQLCASGPPNDFFWKDCPFTACTEMVMQLCASGPPNDFFWKDCPFTVKERIHRKNCSNGYLDPWSGGGWSLKPQTVGSLVSIIIEDGAHHYDLRGSHPKDTEAVKEARRLERIYIGKWIHDAMKRFNKSQQYLRQNTESFRKLFIYFFCNGYFFKNSNNCAFKRCFFLLRCQSLSFFECYLV</sequence>